<reference evidence="5" key="2">
    <citation type="submission" date="2023-05" db="EMBL/GenBank/DDBJ databases">
        <authorList>
            <consortium name="Lawrence Berkeley National Laboratory"/>
            <person name="Steindorff A."/>
            <person name="Hensen N."/>
            <person name="Bonometti L."/>
            <person name="Westerberg I."/>
            <person name="Brannstrom I.O."/>
            <person name="Guillou S."/>
            <person name="Cros-Aarteil S."/>
            <person name="Calhoun S."/>
            <person name="Haridas S."/>
            <person name="Kuo A."/>
            <person name="Mondo S."/>
            <person name="Pangilinan J."/>
            <person name="Riley R."/>
            <person name="Labutti K."/>
            <person name="Andreopoulos B."/>
            <person name="Lipzen A."/>
            <person name="Chen C."/>
            <person name="Yanf M."/>
            <person name="Daum C."/>
            <person name="Ng V."/>
            <person name="Clum A."/>
            <person name="Ohm R."/>
            <person name="Martin F."/>
            <person name="Silar P."/>
            <person name="Natvig D."/>
            <person name="Lalanne C."/>
            <person name="Gautier V."/>
            <person name="Ament-Velasquez S.L."/>
            <person name="Kruys A."/>
            <person name="Hutchinson M.I."/>
            <person name="Powell A.J."/>
            <person name="Barry K."/>
            <person name="Miller A.N."/>
            <person name="Grigoriev I.V."/>
            <person name="Debuchy R."/>
            <person name="Gladieux P."/>
            <person name="Thoren M.H."/>
            <person name="Johannesson H."/>
        </authorList>
    </citation>
    <scope>NUCLEOTIDE SEQUENCE</scope>
    <source>
        <strain evidence="5">CBS 103.79</strain>
    </source>
</reference>
<name>A0AAN6RUP4_9PEZI</name>
<dbReference type="Pfam" id="PF01648">
    <property type="entry name" value="ACPS"/>
    <property type="match status" value="1"/>
</dbReference>
<reference evidence="5" key="1">
    <citation type="journal article" date="2023" name="Mol. Phylogenet. Evol.">
        <title>Genome-scale phylogeny and comparative genomics of the fungal order Sordariales.</title>
        <authorList>
            <person name="Hensen N."/>
            <person name="Bonometti L."/>
            <person name="Westerberg I."/>
            <person name="Brannstrom I.O."/>
            <person name="Guillou S."/>
            <person name="Cros-Aarteil S."/>
            <person name="Calhoun S."/>
            <person name="Haridas S."/>
            <person name="Kuo A."/>
            <person name="Mondo S."/>
            <person name="Pangilinan J."/>
            <person name="Riley R."/>
            <person name="LaButti K."/>
            <person name="Andreopoulos B."/>
            <person name="Lipzen A."/>
            <person name="Chen C."/>
            <person name="Yan M."/>
            <person name="Daum C."/>
            <person name="Ng V."/>
            <person name="Clum A."/>
            <person name="Steindorff A."/>
            <person name="Ohm R.A."/>
            <person name="Martin F."/>
            <person name="Silar P."/>
            <person name="Natvig D.O."/>
            <person name="Lalanne C."/>
            <person name="Gautier V."/>
            <person name="Ament-Velasquez S.L."/>
            <person name="Kruys A."/>
            <person name="Hutchinson M.I."/>
            <person name="Powell A.J."/>
            <person name="Barry K."/>
            <person name="Miller A.N."/>
            <person name="Grigoriev I.V."/>
            <person name="Debuchy R."/>
            <person name="Gladieux P."/>
            <person name="Hiltunen Thoren M."/>
            <person name="Johannesson H."/>
        </authorList>
    </citation>
    <scope>NUCLEOTIDE SEQUENCE</scope>
    <source>
        <strain evidence="5">CBS 103.79</strain>
    </source>
</reference>
<evidence type="ECO:0000256" key="1">
    <source>
        <dbReference type="ARBA" id="ARBA00013172"/>
    </source>
</evidence>
<dbReference type="EC" id="2.7.8.7" evidence="1"/>
<dbReference type="InterPro" id="IPR050559">
    <property type="entry name" value="P-Pant_transferase_sf"/>
</dbReference>
<dbReference type="EMBL" id="MU855434">
    <property type="protein sequence ID" value="KAK3903695.1"/>
    <property type="molecule type" value="Genomic_DNA"/>
</dbReference>
<dbReference type="GO" id="GO:0000287">
    <property type="term" value="F:magnesium ion binding"/>
    <property type="evidence" value="ECO:0007669"/>
    <property type="project" value="InterPro"/>
</dbReference>
<dbReference type="Proteomes" id="UP001303889">
    <property type="component" value="Unassembled WGS sequence"/>
</dbReference>
<dbReference type="InterPro" id="IPR008278">
    <property type="entry name" value="4-PPantetheinyl_Trfase_dom"/>
</dbReference>
<proteinExistence type="predicted"/>
<gene>
    <name evidence="5" type="ORF">C8A05DRAFT_43119</name>
</gene>
<evidence type="ECO:0000256" key="2">
    <source>
        <dbReference type="ARBA" id="ARBA00022679"/>
    </source>
</evidence>
<accession>A0AAN6RUP4</accession>
<feature type="domain" description="4'-phosphopantetheinyl transferase N-terminal" evidence="4">
    <location>
        <begin position="32"/>
        <end position="119"/>
    </location>
</feature>
<dbReference type="Gene3D" id="3.90.470.20">
    <property type="entry name" value="4'-phosphopantetheinyl transferase domain"/>
    <property type="match status" value="2"/>
</dbReference>
<dbReference type="PANTHER" id="PTHR12215:SF10">
    <property type="entry name" value="L-AMINOADIPATE-SEMIALDEHYDE DEHYDROGENASE-PHOSPHOPANTETHEINYL TRANSFERASE"/>
    <property type="match status" value="1"/>
</dbReference>
<evidence type="ECO:0000313" key="6">
    <source>
        <dbReference type="Proteomes" id="UP001303889"/>
    </source>
</evidence>
<evidence type="ECO:0000313" key="5">
    <source>
        <dbReference type="EMBL" id="KAK3903695.1"/>
    </source>
</evidence>
<dbReference type="GO" id="GO:0019878">
    <property type="term" value="P:lysine biosynthetic process via aminoadipic acid"/>
    <property type="evidence" value="ECO:0007669"/>
    <property type="project" value="TreeGrafter"/>
</dbReference>
<organism evidence="5 6">
    <name type="scientific">Staphylotrichum tortipilum</name>
    <dbReference type="NCBI Taxonomy" id="2831512"/>
    <lineage>
        <taxon>Eukaryota</taxon>
        <taxon>Fungi</taxon>
        <taxon>Dikarya</taxon>
        <taxon>Ascomycota</taxon>
        <taxon>Pezizomycotina</taxon>
        <taxon>Sordariomycetes</taxon>
        <taxon>Sordariomycetidae</taxon>
        <taxon>Sordariales</taxon>
        <taxon>Chaetomiaceae</taxon>
        <taxon>Staphylotrichum</taxon>
    </lineage>
</organism>
<dbReference type="PANTHER" id="PTHR12215">
    <property type="entry name" value="PHOSPHOPANTETHEINE TRANSFERASE"/>
    <property type="match status" value="1"/>
</dbReference>
<comment type="caution">
    <text evidence="5">The sequence shown here is derived from an EMBL/GenBank/DDBJ whole genome shotgun (WGS) entry which is preliminary data.</text>
</comment>
<dbReference type="Pfam" id="PF22624">
    <property type="entry name" value="AASDHPPT_N"/>
    <property type="match status" value="1"/>
</dbReference>
<evidence type="ECO:0000259" key="4">
    <source>
        <dbReference type="Pfam" id="PF22624"/>
    </source>
</evidence>
<dbReference type="InterPro" id="IPR037143">
    <property type="entry name" value="4-PPantetheinyl_Trfase_dom_sf"/>
</dbReference>
<keyword evidence="2" id="KW-0808">Transferase</keyword>
<protein>
    <recommendedName>
        <fullName evidence="1">holo-[acyl-carrier-protein] synthase</fullName>
        <ecNumber evidence="1">2.7.8.7</ecNumber>
    </recommendedName>
</protein>
<dbReference type="AlphaFoldDB" id="A0AAN6RUP4"/>
<feature type="domain" description="4'-phosphopantetheinyl transferase" evidence="3">
    <location>
        <begin position="131"/>
        <end position="233"/>
    </location>
</feature>
<dbReference type="GO" id="GO:0005829">
    <property type="term" value="C:cytosol"/>
    <property type="evidence" value="ECO:0007669"/>
    <property type="project" value="TreeGrafter"/>
</dbReference>
<dbReference type="InterPro" id="IPR055066">
    <property type="entry name" value="AASDHPPT_N"/>
</dbReference>
<keyword evidence="6" id="KW-1185">Reference proteome</keyword>
<dbReference type="GO" id="GO:0008897">
    <property type="term" value="F:holo-[acyl-carrier-protein] synthase activity"/>
    <property type="evidence" value="ECO:0007669"/>
    <property type="project" value="UniProtKB-EC"/>
</dbReference>
<sequence length="316" mass="35617">MADGSILFQWMVDTREWYSEVDKVKDLRTAASDALAFLTPDYQEPIFSQHFVKDAKMVLASALLKHYAVTRLTGTPWRAVGGGLSRNRLKKPIFRDAAGVETVRFNVSHQSGLVAIAAVATRDYPAGDVEIGVDVVCTSERRTSDHSYIARDGWPAFVDTFAEVFAPEEERYLKNRVLYAVPGLLPPNATDEEVSDGRLRAFYSLWAMREAYVKLTGVALLADWLRLLEFRDFIPPRPSIGWGTQEGFDVIGDTEMYFKGVRVRDISLSLRSLGDDFMFCTAIRTPSKVEDGLSWPLKPYEKLTLEDVLDMARMNP</sequence>
<evidence type="ECO:0000259" key="3">
    <source>
        <dbReference type="Pfam" id="PF01648"/>
    </source>
</evidence>
<dbReference type="SUPFAM" id="SSF56214">
    <property type="entry name" value="4'-phosphopantetheinyl transferase"/>
    <property type="match status" value="2"/>
</dbReference>